<gene>
    <name evidence="3" type="ORF">AT9943_LOCUS12697</name>
</gene>
<evidence type="ECO:0000313" key="4">
    <source>
        <dbReference type="Proteomes" id="UP000516314"/>
    </source>
</evidence>
<dbReference type="InterPro" id="IPR036397">
    <property type="entry name" value="RNaseH_sf"/>
</dbReference>
<evidence type="ECO:0000313" key="3">
    <source>
        <dbReference type="EMBL" id="CAD5324818.1"/>
    </source>
</evidence>
<feature type="chain" id="PRO_5028933748" evidence="1">
    <location>
        <begin position="22"/>
        <end position="354"/>
    </location>
</feature>
<feature type="domain" description="RNase H type-1" evidence="2">
    <location>
        <begin position="77"/>
        <end position="193"/>
    </location>
</feature>
<reference evidence="3 4" key="1">
    <citation type="submission" date="2020-09" db="EMBL/GenBank/DDBJ databases">
        <authorList>
            <person name="Ashkenazy H."/>
        </authorList>
    </citation>
    <scope>NUCLEOTIDE SEQUENCE [LARGE SCALE GENOMIC DNA]</scope>
    <source>
        <strain evidence="4">cv. Cdm-0</strain>
    </source>
</reference>
<dbReference type="InterPro" id="IPR002156">
    <property type="entry name" value="RNaseH_domain"/>
</dbReference>
<dbReference type="Gene3D" id="3.30.420.10">
    <property type="entry name" value="Ribonuclease H-like superfamily/Ribonuclease H"/>
    <property type="match status" value="1"/>
</dbReference>
<feature type="signal peptide" evidence="1">
    <location>
        <begin position="1"/>
        <end position="21"/>
    </location>
</feature>
<keyword evidence="1" id="KW-0732">Signal</keyword>
<dbReference type="GO" id="GO:0003676">
    <property type="term" value="F:nucleic acid binding"/>
    <property type="evidence" value="ECO:0007669"/>
    <property type="project" value="InterPro"/>
</dbReference>
<name>A0A7G2ESJ6_ARATH</name>
<dbReference type="PANTHER" id="PTHR47074">
    <property type="entry name" value="BNAC02G40300D PROTEIN"/>
    <property type="match status" value="1"/>
</dbReference>
<dbReference type="InterPro" id="IPR052929">
    <property type="entry name" value="RNase_H-like_EbsB-rel"/>
</dbReference>
<dbReference type="Pfam" id="PF13456">
    <property type="entry name" value="RVT_3"/>
    <property type="match status" value="1"/>
</dbReference>
<dbReference type="AlphaFoldDB" id="A0A7G2ESJ6"/>
<dbReference type="Proteomes" id="UP000516314">
    <property type="component" value="Chromosome 3"/>
</dbReference>
<evidence type="ECO:0000259" key="2">
    <source>
        <dbReference type="Pfam" id="PF13456"/>
    </source>
</evidence>
<proteinExistence type="predicted"/>
<dbReference type="GO" id="GO:0004523">
    <property type="term" value="F:RNA-DNA hybrid ribonuclease activity"/>
    <property type="evidence" value="ECO:0007669"/>
    <property type="project" value="InterPro"/>
</dbReference>
<organism evidence="3 4">
    <name type="scientific">Arabidopsis thaliana</name>
    <name type="common">Mouse-ear cress</name>
    <dbReference type="NCBI Taxonomy" id="3702"/>
    <lineage>
        <taxon>Eukaryota</taxon>
        <taxon>Viridiplantae</taxon>
        <taxon>Streptophyta</taxon>
        <taxon>Embryophyta</taxon>
        <taxon>Tracheophyta</taxon>
        <taxon>Spermatophyta</taxon>
        <taxon>Magnoliopsida</taxon>
        <taxon>eudicotyledons</taxon>
        <taxon>Gunneridae</taxon>
        <taxon>Pentapetalae</taxon>
        <taxon>rosids</taxon>
        <taxon>malvids</taxon>
        <taxon>Brassicales</taxon>
        <taxon>Brassicaceae</taxon>
        <taxon>Camelineae</taxon>
        <taxon>Arabidopsis</taxon>
    </lineage>
</organism>
<sequence>MFLWRALSGALAVSTCLQAHGKQGDLISLVQHAIEEAEVWNKLRHRQSQDNLINSQTIRRENRWTKPSLGVLKCNLHVSWLNEGGRCGGAWIVMNAQGDALFHAREMFLSGLNRIAAELKGILWVLQSLHDLHLDNIEVWSDCGAAIEAIIDSLNWPRYSTFLDRIHRLIPKFSLVIFKVSSSKANSIARDIAIAISVTRDVRFRSYLARGGPGRQSRENQESEKEILTLGKTFGCVYEFKQAFLRYSLKTRYDIKLYMSSEKKLGAVCSDTDYDCKWRVYFKRFRLFQGQDHEASKVWSESERHGSSPLNNGLIGYIKLAFGFLCEYVNEGNSSSGEIGDPFPITSEGVWAIS</sequence>
<dbReference type="EMBL" id="LR881468">
    <property type="protein sequence ID" value="CAD5324818.1"/>
    <property type="molecule type" value="Genomic_DNA"/>
</dbReference>
<protein>
    <submittedName>
        <fullName evidence="3">(thale cress) hypothetical protein</fullName>
    </submittedName>
</protein>
<evidence type="ECO:0000256" key="1">
    <source>
        <dbReference type="SAM" id="SignalP"/>
    </source>
</evidence>
<dbReference type="PANTHER" id="PTHR47074:SF53">
    <property type="entry name" value="REVERSE TRANSCRIPTASE-LIKE PROTEIN"/>
    <property type="match status" value="1"/>
</dbReference>
<accession>A0A7G2ESJ6</accession>